<accession>A0A0V1AH14</accession>
<name>A0A0V1AH14_TRISP</name>
<proteinExistence type="predicted"/>
<protein>
    <submittedName>
        <fullName evidence="1">Uncharacterized protein</fullName>
    </submittedName>
</protein>
<evidence type="ECO:0000313" key="1">
    <source>
        <dbReference type="EMBL" id="KRY24117.1"/>
    </source>
</evidence>
<comment type="caution">
    <text evidence="1">The sequence shown here is derived from an EMBL/GenBank/DDBJ whole genome shotgun (WGS) entry which is preliminary data.</text>
</comment>
<dbReference type="OrthoDB" id="10477562at2759"/>
<dbReference type="Proteomes" id="UP000054776">
    <property type="component" value="Unassembled WGS sequence"/>
</dbReference>
<dbReference type="AlphaFoldDB" id="A0A0V1AH14"/>
<gene>
    <name evidence="1" type="ORF">T01_15097</name>
</gene>
<dbReference type="EMBL" id="JYDH01001992">
    <property type="protein sequence ID" value="KRY24117.1"/>
    <property type="molecule type" value="Genomic_DNA"/>
</dbReference>
<dbReference type="InParanoid" id="A0A0V1AH14"/>
<reference evidence="1 2" key="1">
    <citation type="submission" date="2015-01" db="EMBL/GenBank/DDBJ databases">
        <title>Evolution of Trichinella species and genotypes.</title>
        <authorList>
            <person name="Korhonen P.K."/>
            <person name="Edoardo P."/>
            <person name="Giuseppe L.R."/>
            <person name="Gasser R.B."/>
        </authorList>
    </citation>
    <scope>NUCLEOTIDE SEQUENCE [LARGE SCALE GENOMIC DNA]</scope>
    <source>
        <strain evidence="1">ISS3</strain>
    </source>
</reference>
<organism evidence="1 2">
    <name type="scientific">Trichinella spiralis</name>
    <name type="common">Trichina worm</name>
    <dbReference type="NCBI Taxonomy" id="6334"/>
    <lineage>
        <taxon>Eukaryota</taxon>
        <taxon>Metazoa</taxon>
        <taxon>Ecdysozoa</taxon>
        <taxon>Nematoda</taxon>
        <taxon>Enoplea</taxon>
        <taxon>Dorylaimia</taxon>
        <taxon>Trichinellida</taxon>
        <taxon>Trichinellidae</taxon>
        <taxon>Trichinella</taxon>
    </lineage>
</organism>
<evidence type="ECO:0000313" key="2">
    <source>
        <dbReference type="Proteomes" id="UP000054776"/>
    </source>
</evidence>
<keyword evidence="2" id="KW-1185">Reference proteome</keyword>
<sequence>MIVILADYVETFDSCGLCGLMKPVLRPTSAHLAFSSRPSVPLLITNSKKEFDIMTAMK</sequence>